<gene>
    <name evidence="4" type="ORF">C5Q96_03425</name>
</gene>
<keyword evidence="2" id="KW-0784">Thiamine biosynthesis</keyword>
<evidence type="ECO:0000256" key="1">
    <source>
        <dbReference type="ARBA" id="ARBA00004948"/>
    </source>
</evidence>
<evidence type="ECO:0000259" key="3">
    <source>
        <dbReference type="Pfam" id="PF02581"/>
    </source>
</evidence>
<dbReference type="PANTHER" id="PTHR20857:SF15">
    <property type="entry name" value="THIAMINE-PHOSPHATE SYNTHASE"/>
    <property type="match status" value="1"/>
</dbReference>
<dbReference type="Proteomes" id="UP000237883">
    <property type="component" value="Chromosome"/>
</dbReference>
<dbReference type="KEGG" id="mdv:C5Q96_03425"/>
<protein>
    <submittedName>
        <fullName evidence="4">Thiamine phosphate synthase</fullName>
    </submittedName>
</protein>
<dbReference type="GO" id="GO:0005737">
    <property type="term" value="C:cytoplasm"/>
    <property type="evidence" value="ECO:0007669"/>
    <property type="project" value="TreeGrafter"/>
</dbReference>
<reference evidence="5" key="1">
    <citation type="submission" date="2018-02" db="EMBL/GenBank/DDBJ databases">
        <authorList>
            <person name="Holder M.E."/>
            <person name="Ajami N.J."/>
            <person name="Petrosino J.F."/>
        </authorList>
    </citation>
    <scope>NUCLEOTIDE SEQUENCE [LARGE SCALE GENOMIC DNA]</scope>
    <source>
        <strain evidence="5">CCUG 47132</strain>
    </source>
</reference>
<feature type="domain" description="Thiamine phosphate synthase/TenI" evidence="3">
    <location>
        <begin position="8"/>
        <end position="180"/>
    </location>
</feature>
<dbReference type="GO" id="GO:0004789">
    <property type="term" value="F:thiamine-phosphate diphosphorylase activity"/>
    <property type="evidence" value="ECO:0007669"/>
    <property type="project" value="TreeGrafter"/>
</dbReference>
<dbReference type="PANTHER" id="PTHR20857">
    <property type="entry name" value="THIAMINE-PHOSPHATE PYROPHOSPHORYLASE"/>
    <property type="match status" value="1"/>
</dbReference>
<accession>A0A2S0L3U7</accession>
<dbReference type="SUPFAM" id="SSF51391">
    <property type="entry name" value="Thiamin phosphate synthase"/>
    <property type="match status" value="1"/>
</dbReference>
<dbReference type="GO" id="GO:0009228">
    <property type="term" value="P:thiamine biosynthetic process"/>
    <property type="evidence" value="ECO:0007669"/>
    <property type="project" value="UniProtKB-KW"/>
</dbReference>
<name>A0A2S0L3U7_9FIRM</name>
<organism evidence="4 5">
    <name type="scientific">Mogibacterium diversum</name>
    <dbReference type="NCBI Taxonomy" id="114527"/>
    <lineage>
        <taxon>Bacteria</taxon>
        <taxon>Bacillati</taxon>
        <taxon>Bacillota</taxon>
        <taxon>Clostridia</taxon>
        <taxon>Peptostreptococcales</taxon>
        <taxon>Anaerovoracaceae</taxon>
        <taxon>Mogibacterium</taxon>
    </lineage>
</organism>
<evidence type="ECO:0000256" key="2">
    <source>
        <dbReference type="ARBA" id="ARBA00022977"/>
    </source>
</evidence>
<dbReference type="InterPro" id="IPR022998">
    <property type="entry name" value="ThiamineP_synth_TenI"/>
</dbReference>
<dbReference type="InterPro" id="IPR013785">
    <property type="entry name" value="Aldolase_TIM"/>
</dbReference>
<dbReference type="Pfam" id="PF02581">
    <property type="entry name" value="TMP-TENI"/>
    <property type="match status" value="1"/>
</dbReference>
<dbReference type="Gene3D" id="3.20.20.70">
    <property type="entry name" value="Aldolase class I"/>
    <property type="match status" value="1"/>
</dbReference>
<dbReference type="AlphaFoldDB" id="A0A2S0L3U7"/>
<dbReference type="GeneID" id="78391308"/>
<keyword evidence="5" id="KW-1185">Reference proteome</keyword>
<dbReference type="InterPro" id="IPR036206">
    <property type="entry name" value="ThiamineP_synth_sf"/>
</dbReference>
<proteinExistence type="predicted"/>
<dbReference type="EMBL" id="CP027228">
    <property type="protein sequence ID" value="AVM47939.1"/>
    <property type="molecule type" value="Genomic_DNA"/>
</dbReference>
<comment type="pathway">
    <text evidence="1">Cofactor biosynthesis; thiamine diphosphate biosynthesis.</text>
</comment>
<sequence>MYTFKKVCVTNRHLTDRPLYEQIKVVFAISKPDIVILREKDLSEDEYRELAYKVKLLCDLYSVRLIVNKYYKVARELGTTVQLSINDYESNVRSLNGLSVWVSVHSLQEAISAEESSANAILAGHIYETDCKKGLPGRGIDFLTSIIEQVDVPVYAIGGIDEFNIEEVSSAGASGACQMSFYMKL</sequence>
<dbReference type="RefSeq" id="WP_106057018.1">
    <property type="nucleotide sequence ID" value="NZ_CP027228.1"/>
</dbReference>
<dbReference type="CDD" id="cd00564">
    <property type="entry name" value="TMP_TenI"/>
    <property type="match status" value="1"/>
</dbReference>
<evidence type="ECO:0000313" key="5">
    <source>
        <dbReference type="Proteomes" id="UP000237883"/>
    </source>
</evidence>
<dbReference type="OrthoDB" id="9815348at2"/>
<evidence type="ECO:0000313" key="4">
    <source>
        <dbReference type="EMBL" id="AVM47939.1"/>
    </source>
</evidence>